<evidence type="ECO:0000313" key="2">
    <source>
        <dbReference type="Proteomes" id="UP000807342"/>
    </source>
</evidence>
<accession>A0A9P5XJH7</accession>
<organism evidence="1 2">
    <name type="scientific">Macrolepiota fuliginosa MF-IS2</name>
    <dbReference type="NCBI Taxonomy" id="1400762"/>
    <lineage>
        <taxon>Eukaryota</taxon>
        <taxon>Fungi</taxon>
        <taxon>Dikarya</taxon>
        <taxon>Basidiomycota</taxon>
        <taxon>Agaricomycotina</taxon>
        <taxon>Agaricomycetes</taxon>
        <taxon>Agaricomycetidae</taxon>
        <taxon>Agaricales</taxon>
        <taxon>Agaricineae</taxon>
        <taxon>Agaricaceae</taxon>
        <taxon>Macrolepiota</taxon>
    </lineage>
</organism>
<dbReference type="Proteomes" id="UP000807342">
    <property type="component" value="Unassembled WGS sequence"/>
</dbReference>
<sequence length="164" mass="18747">MGADNIVASIELLPMAARLIEFDIQLGWYEQCYVRGLIEELNRDHIMLCPVLLRPKAHSCASRQQTRSPNELAPLKDIPWGSPWARNPFREAPVPTRRTPNLFIYYERLGHELSRCVENPGFRVEEIQPDSFNSACNKHARARSCDNSKIIQCRCVARPILASC</sequence>
<evidence type="ECO:0000313" key="1">
    <source>
        <dbReference type="EMBL" id="KAF9451514.1"/>
    </source>
</evidence>
<dbReference type="EMBL" id="MU151084">
    <property type="protein sequence ID" value="KAF9451514.1"/>
    <property type="molecule type" value="Genomic_DNA"/>
</dbReference>
<reference evidence="1" key="1">
    <citation type="submission" date="2020-11" db="EMBL/GenBank/DDBJ databases">
        <authorList>
            <consortium name="DOE Joint Genome Institute"/>
            <person name="Ahrendt S."/>
            <person name="Riley R."/>
            <person name="Andreopoulos W."/>
            <person name="Labutti K."/>
            <person name="Pangilinan J."/>
            <person name="Ruiz-Duenas F.J."/>
            <person name="Barrasa J.M."/>
            <person name="Sanchez-Garcia M."/>
            <person name="Camarero S."/>
            <person name="Miyauchi S."/>
            <person name="Serrano A."/>
            <person name="Linde D."/>
            <person name="Babiker R."/>
            <person name="Drula E."/>
            <person name="Ayuso-Fernandez I."/>
            <person name="Pacheco R."/>
            <person name="Padilla G."/>
            <person name="Ferreira P."/>
            <person name="Barriuso J."/>
            <person name="Kellner H."/>
            <person name="Castanera R."/>
            <person name="Alfaro M."/>
            <person name="Ramirez L."/>
            <person name="Pisabarro A.G."/>
            <person name="Kuo A."/>
            <person name="Tritt A."/>
            <person name="Lipzen A."/>
            <person name="He G."/>
            <person name="Yan M."/>
            <person name="Ng V."/>
            <person name="Cullen D."/>
            <person name="Martin F."/>
            <person name="Rosso M.-N."/>
            <person name="Henrissat B."/>
            <person name="Hibbett D."/>
            <person name="Martinez A.T."/>
            <person name="Grigoriev I.V."/>
        </authorList>
    </citation>
    <scope>NUCLEOTIDE SEQUENCE</scope>
    <source>
        <strain evidence="1">MF-IS2</strain>
    </source>
</reference>
<name>A0A9P5XJH7_9AGAR</name>
<gene>
    <name evidence="1" type="ORF">P691DRAFT_354174</name>
</gene>
<proteinExistence type="predicted"/>
<comment type="caution">
    <text evidence="1">The sequence shown here is derived from an EMBL/GenBank/DDBJ whole genome shotgun (WGS) entry which is preliminary data.</text>
</comment>
<keyword evidence="2" id="KW-1185">Reference proteome</keyword>
<protein>
    <submittedName>
        <fullName evidence="1">Uncharacterized protein</fullName>
    </submittedName>
</protein>
<dbReference type="AlphaFoldDB" id="A0A9P5XJH7"/>